<dbReference type="EMBL" id="WVUD01000002">
    <property type="protein sequence ID" value="MYL81872.1"/>
    <property type="molecule type" value="Genomic_DNA"/>
</dbReference>
<evidence type="ECO:0000256" key="6">
    <source>
        <dbReference type="ARBA" id="ARBA00022676"/>
    </source>
</evidence>
<organism evidence="12 13">
    <name type="scientific">Solidesulfovibrio aerotolerans</name>
    <dbReference type="NCBI Taxonomy" id="295255"/>
    <lineage>
        <taxon>Bacteria</taxon>
        <taxon>Pseudomonadati</taxon>
        <taxon>Thermodesulfobacteriota</taxon>
        <taxon>Desulfovibrionia</taxon>
        <taxon>Desulfovibrionales</taxon>
        <taxon>Desulfovibrionaceae</taxon>
        <taxon>Solidesulfovibrio</taxon>
    </lineage>
</organism>
<evidence type="ECO:0000256" key="3">
    <source>
        <dbReference type="ARBA" id="ARBA00009400"/>
    </source>
</evidence>
<comment type="similarity">
    <text evidence="3 9">Belongs to the NadC/ModD family.</text>
</comment>
<dbReference type="InterPro" id="IPR036068">
    <property type="entry name" value="Nicotinate_pribotase-like_C"/>
</dbReference>
<dbReference type="GO" id="GO:0005737">
    <property type="term" value="C:cytoplasm"/>
    <property type="evidence" value="ECO:0007669"/>
    <property type="project" value="TreeGrafter"/>
</dbReference>
<dbReference type="Gene3D" id="3.90.1170.20">
    <property type="entry name" value="Quinolinate phosphoribosyl transferase, N-terminal domain"/>
    <property type="match status" value="1"/>
</dbReference>
<dbReference type="SUPFAM" id="SSF51690">
    <property type="entry name" value="Nicotinate/Quinolinate PRTase C-terminal domain-like"/>
    <property type="match status" value="1"/>
</dbReference>
<reference evidence="12 13" key="1">
    <citation type="submission" date="2020-01" db="EMBL/GenBank/DDBJ databases">
        <title>Genome sequence of Desulfovibrio aerotolerans DSM 16695(T).</title>
        <authorList>
            <person name="Karnachuk O."/>
            <person name="Avakyan M."/>
            <person name="Mardanov A."/>
            <person name="Kadnikov V."/>
            <person name="Ravin N."/>
        </authorList>
    </citation>
    <scope>NUCLEOTIDE SEQUENCE [LARGE SCALE GENOMIC DNA]</scope>
    <source>
        <strain evidence="12 13">DSM 16695</strain>
    </source>
</reference>
<name>A0A7C9MMK6_9BACT</name>
<evidence type="ECO:0000259" key="11">
    <source>
        <dbReference type="Pfam" id="PF02749"/>
    </source>
</evidence>
<gene>
    <name evidence="12" type="primary">nadC</name>
    <name evidence="12" type="ORF">GTA51_01815</name>
</gene>
<evidence type="ECO:0000259" key="10">
    <source>
        <dbReference type="Pfam" id="PF01729"/>
    </source>
</evidence>
<sequence>MTDPRFERFFTGKARDFLIRAINLALDEDGPDLTSMAVFSPTDRLTASIVAKEEAIVVAGLPIARLVLERMGQAENCELAFFAADGDRVPDRLVVATLVGPAITLLKAERVILNFLCHLSGIATKTAAAVAALAGSKTRLLDTRKTLPGLRYPEKYAVLCGGGVNHRIDLAEMLMFKDNHIDRAGGIPQAMAALRKAYHGRMESMPPVEIECRTLAEVAQAIAEAPRRIMLDNMDRDTMRQALAMVPAGIETEVSGGVDLDALAGIGALGPDFVSVGRITHSAKSADFSLLLKETGAL</sequence>
<dbReference type="OrthoDB" id="9782546at2"/>
<dbReference type="FunFam" id="3.20.20.70:FF:000030">
    <property type="entry name" value="Nicotinate-nucleotide pyrophosphorylase, carboxylating"/>
    <property type="match status" value="1"/>
</dbReference>
<protein>
    <recommendedName>
        <fullName evidence="4">nicotinate-nucleotide diphosphorylase (carboxylating)</fullName>
        <ecNumber evidence="4">2.4.2.19</ecNumber>
    </recommendedName>
    <alternativeName>
        <fullName evidence="8">Quinolinate phosphoribosyltransferase [decarboxylating]</fullName>
    </alternativeName>
</protein>
<dbReference type="Pfam" id="PF01729">
    <property type="entry name" value="QRPTase_C"/>
    <property type="match status" value="1"/>
</dbReference>
<dbReference type="GO" id="GO:0004514">
    <property type="term" value="F:nicotinate-nucleotide diphosphorylase (carboxylating) activity"/>
    <property type="evidence" value="ECO:0007669"/>
    <property type="project" value="UniProtKB-EC"/>
</dbReference>
<dbReference type="InterPro" id="IPR004393">
    <property type="entry name" value="NadC"/>
</dbReference>
<proteinExistence type="inferred from homology"/>
<evidence type="ECO:0000256" key="7">
    <source>
        <dbReference type="ARBA" id="ARBA00022679"/>
    </source>
</evidence>
<evidence type="ECO:0000256" key="4">
    <source>
        <dbReference type="ARBA" id="ARBA00011944"/>
    </source>
</evidence>
<comment type="caution">
    <text evidence="12">The sequence shown here is derived from an EMBL/GenBank/DDBJ whole genome shotgun (WGS) entry which is preliminary data.</text>
</comment>
<evidence type="ECO:0000256" key="5">
    <source>
        <dbReference type="ARBA" id="ARBA00022642"/>
    </source>
</evidence>
<dbReference type="NCBIfam" id="TIGR00078">
    <property type="entry name" value="nadC"/>
    <property type="match status" value="1"/>
</dbReference>
<dbReference type="InterPro" id="IPR037128">
    <property type="entry name" value="Quinolinate_PRibosylTase_N_sf"/>
</dbReference>
<dbReference type="CDD" id="cd01572">
    <property type="entry name" value="QPRTase"/>
    <property type="match status" value="1"/>
</dbReference>
<keyword evidence="5" id="KW-0662">Pyridine nucleotide biosynthesis</keyword>
<dbReference type="Proteomes" id="UP000482487">
    <property type="component" value="Unassembled WGS sequence"/>
</dbReference>
<accession>A0A7C9MMK6</accession>
<dbReference type="EC" id="2.4.2.19" evidence="4"/>
<feature type="domain" description="Quinolinate phosphoribosyl transferase N-terminal" evidence="11">
    <location>
        <begin position="32"/>
        <end position="120"/>
    </location>
</feature>
<dbReference type="AlphaFoldDB" id="A0A7C9MMK6"/>
<evidence type="ECO:0000256" key="8">
    <source>
        <dbReference type="ARBA" id="ARBA00033102"/>
    </source>
</evidence>
<keyword evidence="7 9" id="KW-0808">Transferase</keyword>
<dbReference type="Pfam" id="PF02749">
    <property type="entry name" value="QRPTase_N"/>
    <property type="match status" value="1"/>
</dbReference>
<comment type="function">
    <text evidence="1">Involved in the catabolism of quinolinic acid (QA).</text>
</comment>
<dbReference type="InterPro" id="IPR027277">
    <property type="entry name" value="NadC/ModD"/>
</dbReference>
<evidence type="ECO:0000256" key="9">
    <source>
        <dbReference type="PIRNR" id="PIRNR006250"/>
    </source>
</evidence>
<evidence type="ECO:0000313" key="13">
    <source>
        <dbReference type="Proteomes" id="UP000482487"/>
    </source>
</evidence>
<dbReference type="InterPro" id="IPR002638">
    <property type="entry name" value="Quinolinate_PRibosylTrfase_C"/>
</dbReference>
<evidence type="ECO:0000256" key="2">
    <source>
        <dbReference type="ARBA" id="ARBA00004893"/>
    </source>
</evidence>
<dbReference type="PANTHER" id="PTHR32179">
    <property type="entry name" value="NICOTINATE-NUCLEOTIDE PYROPHOSPHORYLASE [CARBOXYLATING]"/>
    <property type="match status" value="1"/>
</dbReference>
<dbReference type="UniPathway" id="UPA00253">
    <property type="reaction ID" value="UER00331"/>
</dbReference>
<dbReference type="RefSeq" id="WP_160958185.1">
    <property type="nucleotide sequence ID" value="NZ_WVUD01000002.1"/>
</dbReference>
<dbReference type="InterPro" id="IPR013785">
    <property type="entry name" value="Aldolase_TIM"/>
</dbReference>
<dbReference type="PANTHER" id="PTHR32179:SF3">
    <property type="entry name" value="NICOTINATE-NUCLEOTIDE PYROPHOSPHORYLASE [CARBOXYLATING]"/>
    <property type="match status" value="1"/>
</dbReference>
<dbReference type="GO" id="GO:0009435">
    <property type="term" value="P:NAD+ biosynthetic process"/>
    <property type="evidence" value="ECO:0007669"/>
    <property type="project" value="UniProtKB-UniPathway"/>
</dbReference>
<dbReference type="Gene3D" id="3.20.20.70">
    <property type="entry name" value="Aldolase class I"/>
    <property type="match status" value="1"/>
</dbReference>
<dbReference type="InterPro" id="IPR022412">
    <property type="entry name" value="Quinolinate_PRibosylTrfase_N"/>
</dbReference>
<dbReference type="PIRSF" id="PIRSF006250">
    <property type="entry name" value="NadC_ModD"/>
    <property type="match status" value="1"/>
</dbReference>
<keyword evidence="6 9" id="KW-0328">Glycosyltransferase</keyword>
<comment type="pathway">
    <text evidence="2">Cofactor biosynthesis; NAD(+) biosynthesis; nicotinate D-ribonucleotide from quinolinate: step 1/1.</text>
</comment>
<evidence type="ECO:0000313" key="12">
    <source>
        <dbReference type="EMBL" id="MYL81872.1"/>
    </source>
</evidence>
<dbReference type="SUPFAM" id="SSF54675">
    <property type="entry name" value="Nicotinate/Quinolinate PRTase N-terminal domain-like"/>
    <property type="match status" value="1"/>
</dbReference>
<keyword evidence="13" id="KW-1185">Reference proteome</keyword>
<dbReference type="GO" id="GO:0034213">
    <property type="term" value="P:quinolinate catabolic process"/>
    <property type="evidence" value="ECO:0007669"/>
    <property type="project" value="TreeGrafter"/>
</dbReference>
<feature type="domain" description="Quinolinate phosphoribosyl transferase C-terminal" evidence="10">
    <location>
        <begin position="122"/>
        <end position="290"/>
    </location>
</feature>
<evidence type="ECO:0000256" key="1">
    <source>
        <dbReference type="ARBA" id="ARBA00003237"/>
    </source>
</evidence>